<name>A0ABQ4LN53_9BACL</name>
<evidence type="ECO:0000313" key="3">
    <source>
        <dbReference type="Proteomes" id="UP000676601"/>
    </source>
</evidence>
<reference evidence="2 3" key="1">
    <citation type="submission" date="2021-03" db="EMBL/GenBank/DDBJ databases">
        <title>Antimicrobial resistance genes in bacteria isolated from Japanese honey, and their potential for conferring macrolide and lincosamide resistance in the American foulbrood pathogen Paenibacillus larvae.</title>
        <authorList>
            <person name="Okamoto M."/>
            <person name="Kumagai M."/>
            <person name="Kanamori H."/>
            <person name="Takamatsu D."/>
        </authorList>
    </citation>
    <scope>NUCLEOTIDE SEQUENCE [LARGE SCALE GENOMIC DNA]</scope>
    <source>
        <strain evidence="2 3">J21TS7</strain>
    </source>
</reference>
<comment type="caution">
    <text evidence="2">The sequence shown here is derived from an EMBL/GenBank/DDBJ whole genome shotgun (WGS) entry which is preliminary data.</text>
</comment>
<dbReference type="EMBL" id="BORU01000005">
    <property type="protein sequence ID" value="GIO57951.1"/>
    <property type="molecule type" value="Genomic_DNA"/>
</dbReference>
<keyword evidence="3" id="KW-1185">Reference proteome</keyword>
<dbReference type="Proteomes" id="UP000676601">
    <property type="component" value="Unassembled WGS sequence"/>
</dbReference>
<proteinExistence type="predicted"/>
<evidence type="ECO:0000259" key="1">
    <source>
        <dbReference type="SMART" id="SM00850"/>
    </source>
</evidence>
<dbReference type="RefSeq" id="WP_212985971.1">
    <property type="nucleotide sequence ID" value="NZ_BORU01000005.1"/>
</dbReference>
<dbReference type="Gene3D" id="2.40.50.1020">
    <property type="entry name" value="LytTr DNA-binding domain"/>
    <property type="match status" value="1"/>
</dbReference>
<protein>
    <recommendedName>
        <fullName evidence="1">HTH LytTR-type domain-containing protein</fullName>
    </recommendedName>
</protein>
<dbReference type="Pfam" id="PF04397">
    <property type="entry name" value="LytTR"/>
    <property type="match status" value="1"/>
</dbReference>
<feature type="domain" description="HTH LytTR-type" evidence="1">
    <location>
        <begin position="15"/>
        <end position="118"/>
    </location>
</feature>
<dbReference type="SMART" id="SM00850">
    <property type="entry name" value="LytTR"/>
    <property type="match status" value="1"/>
</dbReference>
<dbReference type="InterPro" id="IPR007492">
    <property type="entry name" value="LytTR_DNA-bd_dom"/>
</dbReference>
<organism evidence="2 3">
    <name type="scientific">Paenibacillus cineris</name>
    <dbReference type="NCBI Taxonomy" id="237530"/>
    <lineage>
        <taxon>Bacteria</taxon>
        <taxon>Bacillati</taxon>
        <taxon>Bacillota</taxon>
        <taxon>Bacilli</taxon>
        <taxon>Bacillales</taxon>
        <taxon>Paenibacillaceae</taxon>
        <taxon>Paenibacillus</taxon>
    </lineage>
</organism>
<accession>A0ABQ4LN53</accession>
<gene>
    <name evidence="2" type="ORF">J21TS7_62690</name>
</gene>
<sequence length="127" mass="14748">MNQYLSVTRDIEGESGIVNLRVQDIIFLEWSGKLDRVIVHTLHEQFYTPGTLKYLSTALNSSGYTFMVVDRNNAVNVNRIVRLDSIFKLAYFEAEINEDSKHCTMAFTRYKELEKEFMVYNPGLLVL</sequence>
<evidence type="ECO:0000313" key="2">
    <source>
        <dbReference type="EMBL" id="GIO57951.1"/>
    </source>
</evidence>